<dbReference type="AlphaFoldDB" id="A0A1M6ZSI3"/>
<keyword evidence="3" id="KW-1185">Reference proteome</keyword>
<dbReference type="Pfam" id="PF18765">
    <property type="entry name" value="Polbeta"/>
    <property type="match status" value="1"/>
</dbReference>
<name>A0A1M6ZSI3_HALPU</name>
<organism evidence="2 3">
    <name type="scientific">Haladaptatus paucihalophilus DX253</name>
    <dbReference type="NCBI Taxonomy" id="797209"/>
    <lineage>
        <taxon>Archaea</taxon>
        <taxon>Methanobacteriati</taxon>
        <taxon>Methanobacteriota</taxon>
        <taxon>Stenosarchaea group</taxon>
        <taxon>Halobacteria</taxon>
        <taxon>Halobacteriales</taxon>
        <taxon>Haladaptataceae</taxon>
        <taxon>Haladaptatus</taxon>
    </lineage>
</organism>
<evidence type="ECO:0000313" key="3">
    <source>
        <dbReference type="Proteomes" id="UP000184203"/>
    </source>
</evidence>
<proteinExistence type="predicted"/>
<dbReference type="Proteomes" id="UP000184203">
    <property type="component" value="Unassembled WGS sequence"/>
</dbReference>
<evidence type="ECO:0000313" key="2">
    <source>
        <dbReference type="EMBL" id="SHL33441.1"/>
    </source>
</evidence>
<evidence type="ECO:0000259" key="1">
    <source>
        <dbReference type="Pfam" id="PF18765"/>
    </source>
</evidence>
<protein>
    <recommendedName>
        <fullName evidence="1">Polymerase beta nucleotidyltransferase domain-containing protein</fullName>
    </recommendedName>
</protein>
<feature type="domain" description="Polymerase beta nucleotidyltransferase" evidence="1">
    <location>
        <begin position="15"/>
        <end position="93"/>
    </location>
</feature>
<dbReference type="InterPro" id="IPR041633">
    <property type="entry name" value="Polbeta"/>
</dbReference>
<dbReference type="EMBL" id="FRAN01000006">
    <property type="protein sequence ID" value="SHL33441.1"/>
    <property type="molecule type" value="Genomic_DNA"/>
</dbReference>
<dbReference type="InterPro" id="IPR043519">
    <property type="entry name" value="NT_sf"/>
</dbReference>
<accession>A0A1M6ZSI3</accession>
<reference evidence="3" key="1">
    <citation type="submission" date="2016-11" db="EMBL/GenBank/DDBJ databases">
        <authorList>
            <person name="Varghese N."/>
            <person name="Submissions S."/>
        </authorList>
    </citation>
    <scope>NUCLEOTIDE SEQUENCE [LARGE SCALE GENOMIC DNA]</scope>
    <source>
        <strain evidence="3">DX253</strain>
    </source>
</reference>
<sequence length="135" mass="15502">MLLKYPYQVRKWFVDIDFAVVFGSQLTSNSCPSSDLLLAVKFAESLSSHERFQKLCFLSGDLQREGTPFIDLSDIETLPLEVAHDAINGEFLCGDEDAFRHFKADTEALFEEQHEDIRRHQRDVIDRIAEDGLHV</sequence>
<dbReference type="SUPFAM" id="SSF81301">
    <property type="entry name" value="Nucleotidyltransferase"/>
    <property type="match status" value="1"/>
</dbReference>
<gene>
    <name evidence="2" type="ORF">SAMN05444342_3560</name>
</gene>